<feature type="compositionally biased region" description="Low complexity" evidence="1">
    <location>
        <begin position="28"/>
        <end position="49"/>
    </location>
</feature>
<dbReference type="Gene3D" id="2.60.200.20">
    <property type="match status" value="1"/>
</dbReference>
<feature type="non-terminal residue" evidence="3">
    <location>
        <position position="1"/>
    </location>
</feature>
<feature type="domain" description="FHA" evidence="2">
    <location>
        <begin position="206"/>
        <end position="267"/>
    </location>
</feature>
<proteinExistence type="predicted"/>
<evidence type="ECO:0000259" key="2">
    <source>
        <dbReference type="PROSITE" id="PS50006"/>
    </source>
</evidence>
<feature type="region of interest" description="Disordered" evidence="1">
    <location>
        <begin position="302"/>
        <end position="329"/>
    </location>
</feature>
<accession>A0A7J6PT64</accession>
<feature type="compositionally biased region" description="Low complexity" evidence="1">
    <location>
        <begin position="313"/>
        <end position="329"/>
    </location>
</feature>
<dbReference type="AlphaFoldDB" id="A0A7J6PT64"/>
<dbReference type="SMART" id="SM00240">
    <property type="entry name" value="FHA"/>
    <property type="match status" value="1"/>
</dbReference>
<dbReference type="Pfam" id="PF00498">
    <property type="entry name" value="FHA"/>
    <property type="match status" value="1"/>
</dbReference>
<dbReference type="InterPro" id="IPR008984">
    <property type="entry name" value="SMAD_FHA_dom_sf"/>
</dbReference>
<dbReference type="InterPro" id="IPR000253">
    <property type="entry name" value="FHA_dom"/>
</dbReference>
<feature type="non-terminal residue" evidence="3">
    <location>
        <position position="329"/>
    </location>
</feature>
<evidence type="ECO:0000313" key="3">
    <source>
        <dbReference type="EMBL" id="KAF4699265.1"/>
    </source>
</evidence>
<sequence length="329" mass="36551">EKKLFMWNPRSQSMYHWKGRGSMDFMWQANQSSQQQQGQAQPQAAVAEAPKSSGDSEQADHEEKILWMTYVRCGVRRGHDAAGDDEESVPSSATEPKYKKARMAADNASLLAKCDARVPGFKDFAKRWAIDVNIMRHFAKHDCMLIRHVIDSFKPTKAKAKNALQKYLQGLTKFPQKWRIVAACKQAVLLEEAEGETRELVPPRSVVVGSAEEDLRGPSDESVTRLVLPPDAGYVSPEHFRIFPLGDDFYVQDLGSDYGITVDGLRFRSTDGPIGPLKDGSIVSIGGGSQHAPPMFLCEFNTPEQLRERRVEPTTPSSPEEATTNADAA</sequence>
<gene>
    <name evidence="3" type="ORF">FOZ62_004828</name>
</gene>
<evidence type="ECO:0000256" key="1">
    <source>
        <dbReference type="SAM" id="MobiDB-lite"/>
    </source>
</evidence>
<comment type="caution">
    <text evidence="3">The sequence shown here is derived from an EMBL/GenBank/DDBJ whole genome shotgun (WGS) entry which is preliminary data.</text>
</comment>
<dbReference type="CDD" id="cd00060">
    <property type="entry name" value="FHA"/>
    <property type="match status" value="1"/>
</dbReference>
<dbReference type="EMBL" id="JABANM010034672">
    <property type="protein sequence ID" value="KAF4699265.1"/>
    <property type="molecule type" value="Genomic_DNA"/>
</dbReference>
<protein>
    <recommendedName>
        <fullName evidence="2">FHA domain-containing protein</fullName>
    </recommendedName>
</protein>
<dbReference type="PROSITE" id="PS50006">
    <property type="entry name" value="FHA_DOMAIN"/>
    <property type="match status" value="1"/>
</dbReference>
<organism evidence="3 4">
    <name type="scientific">Perkinsus olseni</name>
    <name type="common">Perkinsus atlanticus</name>
    <dbReference type="NCBI Taxonomy" id="32597"/>
    <lineage>
        <taxon>Eukaryota</taxon>
        <taxon>Sar</taxon>
        <taxon>Alveolata</taxon>
        <taxon>Perkinsozoa</taxon>
        <taxon>Perkinsea</taxon>
        <taxon>Perkinsida</taxon>
        <taxon>Perkinsidae</taxon>
        <taxon>Perkinsus</taxon>
    </lineage>
</organism>
<name>A0A7J6PT64_PEROL</name>
<dbReference type="Proteomes" id="UP000574390">
    <property type="component" value="Unassembled WGS sequence"/>
</dbReference>
<reference evidence="3 4" key="1">
    <citation type="submission" date="2020-04" db="EMBL/GenBank/DDBJ databases">
        <title>Perkinsus olseni comparative genomics.</title>
        <authorList>
            <person name="Bogema D.R."/>
        </authorList>
    </citation>
    <scope>NUCLEOTIDE SEQUENCE [LARGE SCALE GENOMIC DNA]</scope>
    <source>
        <strain evidence="3">ATCC PRA-205</strain>
    </source>
</reference>
<evidence type="ECO:0000313" key="4">
    <source>
        <dbReference type="Proteomes" id="UP000574390"/>
    </source>
</evidence>
<dbReference type="SUPFAM" id="SSF49879">
    <property type="entry name" value="SMAD/FHA domain"/>
    <property type="match status" value="1"/>
</dbReference>
<feature type="region of interest" description="Disordered" evidence="1">
    <location>
        <begin position="28"/>
        <end position="60"/>
    </location>
</feature>